<gene>
    <name evidence="3" type="ORF">SAMN05661053_0939</name>
</gene>
<name>A0A380RWP5_FIBSU</name>
<protein>
    <submittedName>
        <fullName evidence="3">TIGR02147 family protein</fullName>
    </submittedName>
</protein>
<dbReference type="RefSeq" id="WP_109572262.1">
    <property type="nucleotide sequence ID" value="NZ_UHJL01000001.1"/>
</dbReference>
<reference evidence="3 4" key="1">
    <citation type="submission" date="2017-08" db="EMBL/GenBank/DDBJ databases">
        <authorList>
            <person name="de Groot N.N."/>
        </authorList>
    </citation>
    <scope>NUCLEOTIDE SEQUENCE [LARGE SCALE GENOMIC DNA]</scope>
    <source>
        <strain evidence="3 4">HM2</strain>
    </source>
</reference>
<sequence>MINIFEYLNYREFLKDAYEERHASDWRFSHRFIAEKAGFDSSMFNKILQGKRNLTDRIVEVFASIFCSDEREKAYFANMVAFNQAKTHTESRQFLEKLVASKECKVENLAKDQFEYFDHWYHAVVRELVTFYPYVGDDAALGLMVRPPISASQVKSSIALLERLSMIKKNERTGFYEQTQGLVSSGFESYNTAVNAYIQQNLDVAQTAMDRFDRGERNLSTLAFGCDETTYKELVEMVRRFRREVLAKVGACQKPNRVFQLGMQLFPLSDPYPPPQRRGRKRRIRGAEIQNASREIADESREPEEVQGGNHEN</sequence>
<feature type="domain" description="DUF4423" evidence="2">
    <location>
        <begin position="105"/>
        <end position="268"/>
    </location>
</feature>
<evidence type="ECO:0000313" key="3">
    <source>
        <dbReference type="EMBL" id="SUQ19699.1"/>
    </source>
</evidence>
<accession>A0A380RWP5</accession>
<evidence type="ECO:0000313" key="4">
    <source>
        <dbReference type="Proteomes" id="UP000255423"/>
    </source>
</evidence>
<feature type="region of interest" description="Disordered" evidence="1">
    <location>
        <begin position="269"/>
        <end position="313"/>
    </location>
</feature>
<dbReference type="EMBL" id="UHJL01000001">
    <property type="protein sequence ID" value="SUQ19699.1"/>
    <property type="molecule type" value="Genomic_DNA"/>
</dbReference>
<dbReference type="Pfam" id="PF14394">
    <property type="entry name" value="DUF4423"/>
    <property type="match status" value="1"/>
</dbReference>
<organism evidence="3 4">
    <name type="scientific">Fibrobacter succinogenes</name>
    <name type="common">Bacteroides succinogenes</name>
    <dbReference type="NCBI Taxonomy" id="833"/>
    <lineage>
        <taxon>Bacteria</taxon>
        <taxon>Pseudomonadati</taxon>
        <taxon>Fibrobacterota</taxon>
        <taxon>Fibrobacteria</taxon>
        <taxon>Fibrobacterales</taxon>
        <taxon>Fibrobacteraceae</taxon>
        <taxon>Fibrobacter</taxon>
    </lineage>
</organism>
<evidence type="ECO:0000259" key="2">
    <source>
        <dbReference type="Pfam" id="PF14394"/>
    </source>
</evidence>
<dbReference type="InterPro" id="IPR011873">
    <property type="entry name" value="CHP02147"/>
</dbReference>
<dbReference type="AlphaFoldDB" id="A0A380RWP5"/>
<proteinExistence type="predicted"/>
<dbReference type="NCBIfam" id="TIGR02147">
    <property type="entry name" value="Fsuc_second"/>
    <property type="match status" value="1"/>
</dbReference>
<feature type="compositionally biased region" description="Basic and acidic residues" evidence="1">
    <location>
        <begin position="295"/>
        <end position="304"/>
    </location>
</feature>
<dbReference type="Proteomes" id="UP000255423">
    <property type="component" value="Unassembled WGS sequence"/>
</dbReference>
<dbReference type="InterPro" id="IPR025537">
    <property type="entry name" value="DUF4423"/>
</dbReference>
<evidence type="ECO:0000256" key="1">
    <source>
        <dbReference type="SAM" id="MobiDB-lite"/>
    </source>
</evidence>